<dbReference type="InterPro" id="IPR001173">
    <property type="entry name" value="Glyco_trans_2-like"/>
</dbReference>
<organism evidence="2 3">
    <name type="scientific">Chryseobacterium salivictor</name>
    <dbReference type="NCBI Taxonomy" id="2547600"/>
    <lineage>
        <taxon>Bacteria</taxon>
        <taxon>Pseudomonadati</taxon>
        <taxon>Bacteroidota</taxon>
        <taxon>Flavobacteriia</taxon>
        <taxon>Flavobacteriales</taxon>
        <taxon>Weeksellaceae</taxon>
        <taxon>Chryseobacterium group</taxon>
        <taxon>Chryseobacterium</taxon>
    </lineage>
</organism>
<protein>
    <submittedName>
        <fullName evidence="2">Chondroitin synthase</fullName>
    </submittedName>
</protein>
<dbReference type="EMBL" id="CP037954">
    <property type="protein sequence ID" value="QBO57481.1"/>
    <property type="molecule type" value="Genomic_DNA"/>
</dbReference>
<dbReference type="AlphaFoldDB" id="A0A4P6ZD89"/>
<name>A0A4P6ZD89_9FLAO</name>
<dbReference type="Gene3D" id="3.90.550.10">
    <property type="entry name" value="Spore Coat Polysaccharide Biosynthesis Protein SpsA, Chain A"/>
    <property type="match status" value="1"/>
</dbReference>
<feature type="domain" description="Glycosyltransferase 2-like" evidence="1">
    <location>
        <begin position="4"/>
        <end position="108"/>
    </location>
</feature>
<dbReference type="SUPFAM" id="SSF53448">
    <property type="entry name" value="Nucleotide-diphospho-sugar transferases"/>
    <property type="match status" value="1"/>
</dbReference>
<dbReference type="KEGG" id="csal:NBC122_00645"/>
<dbReference type="GO" id="GO:0016758">
    <property type="term" value="F:hexosyltransferase activity"/>
    <property type="evidence" value="ECO:0007669"/>
    <property type="project" value="UniProtKB-ARBA"/>
</dbReference>
<gene>
    <name evidence="2" type="primary">kfoC_1</name>
    <name evidence="2" type="ORF">NBC122_00645</name>
</gene>
<keyword evidence="3" id="KW-1185">Reference proteome</keyword>
<accession>A0A4P6ZD89</accession>
<evidence type="ECO:0000313" key="2">
    <source>
        <dbReference type="EMBL" id="QBO57481.1"/>
    </source>
</evidence>
<dbReference type="RefSeq" id="WP_133438981.1">
    <property type="nucleotide sequence ID" value="NZ_CP037954.1"/>
</dbReference>
<proteinExistence type="predicted"/>
<sequence>MLFTVFTPTYNRSYLLDRLFQSLSKQTVRNFEWLIVDDGSTDGTEELVSHFITAADFPVRYIKQKNQGKHIAINTALQNALGKWYLPIDSDDFVSSNCLEICQKLSEEAEGKEFGGFTFIHAPEDRVGENKEFGSKRWTHYNSYKWSFAGEMVYVLKMEVIKKYPFPVFENEKFCQESVQLIPIIKNHNILFTDYILAFGEYREDGLSQNLYQRLMENPRYAMLSFNTKLNAAKACEEKEELANNYWDIALKNKNIPWWEKLEGIHLKWTFKVFKSKLMKKLNLYTGCF</sequence>
<dbReference type="CDD" id="cd00761">
    <property type="entry name" value="Glyco_tranf_GTA_type"/>
    <property type="match status" value="1"/>
</dbReference>
<dbReference type="InterPro" id="IPR029044">
    <property type="entry name" value="Nucleotide-diphossugar_trans"/>
</dbReference>
<evidence type="ECO:0000259" key="1">
    <source>
        <dbReference type="Pfam" id="PF00535"/>
    </source>
</evidence>
<dbReference type="Pfam" id="PF00535">
    <property type="entry name" value="Glycos_transf_2"/>
    <property type="match status" value="1"/>
</dbReference>
<evidence type="ECO:0000313" key="3">
    <source>
        <dbReference type="Proteomes" id="UP000294419"/>
    </source>
</evidence>
<reference evidence="2 3" key="1">
    <citation type="submission" date="2019-03" db="EMBL/GenBank/DDBJ databases">
        <authorList>
            <person name="Kim H."/>
            <person name="Yu S.-M."/>
        </authorList>
    </citation>
    <scope>NUCLEOTIDE SEQUENCE [LARGE SCALE GENOMIC DNA]</scope>
    <source>
        <strain evidence="2 3">NBC122</strain>
    </source>
</reference>
<dbReference type="OrthoDB" id="9810303at2"/>
<dbReference type="PANTHER" id="PTHR22916">
    <property type="entry name" value="GLYCOSYLTRANSFERASE"/>
    <property type="match status" value="1"/>
</dbReference>
<dbReference type="Proteomes" id="UP000294419">
    <property type="component" value="Chromosome"/>
</dbReference>